<reference evidence="7" key="1">
    <citation type="submission" date="2010-05" db="EMBL/GenBank/DDBJ databases">
        <title>The genome sequence of Magnaporthe poae strain ATCC 64411.</title>
        <authorList>
            <person name="Ma L.-J."/>
            <person name="Dead R."/>
            <person name="Young S."/>
            <person name="Zeng Q."/>
            <person name="Koehrsen M."/>
            <person name="Alvarado L."/>
            <person name="Berlin A."/>
            <person name="Chapman S.B."/>
            <person name="Chen Z."/>
            <person name="Freedman E."/>
            <person name="Gellesch M."/>
            <person name="Goldberg J."/>
            <person name="Griggs A."/>
            <person name="Gujja S."/>
            <person name="Heilman E.R."/>
            <person name="Heiman D."/>
            <person name="Hepburn T."/>
            <person name="Howarth C."/>
            <person name="Jen D."/>
            <person name="Larson L."/>
            <person name="Mehta T."/>
            <person name="Neiman D."/>
            <person name="Pearson M."/>
            <person name="Roberts A."/>
            <person name="Saif S."/>
            <person name="Shea T."/>
            <person name="Shenoy N."/>
            <person name="Sisk P."/>
            <person name="Stolte C."/>
            <person name="Sykes S."/>
            <person name="Walk T."/>
            <person name="White J."/>
            <person name="Yandava C."/>
            <person name="Haas B."/>
            <person name="Nusbaum C."/>
            <person name="Birren B."/>
        </authorList>
    </citation>
    <scope>NUCLEOTIDE SEQUENCE [LARGE SCALE GENOMIC DNA]</scope>
    <source>
        <strain evidence="7">ATCC 64411 / 73-15</strain>
    </source>
</reference>
<feature type="domain" description="DUF7137" evidence="4">
    <location>
        <begin position="97"/>
        <end position="228"/>
    </location>
</feature>
<dbReference type="STRING" id="644358.A0A0C4E685"/>
<dbReference type="PANTHER" id="PTHR42028:SF1">
    <property type="entry name" value="YALI0E30657P"/>
    <property type="match status" value="1"/>
</dbReference>
<evidence type="ECO:0000259" key="4">
    <source>
        <dbReference type="Pfam" id="PF23585"/>
    </source>
</evidence>
<dbReference type="Pfam" id="PF23585">
    <property type="entry name" value="DUF7137"/>
    <property type="match status" value="1"/>
</dbReference>
<accession>A0A0C4E685</accession>
<dbReference type="OrthoDB" id="2435509at2759"/>
<dbReference type="InterPro" id="IPR055561">
    <property type="entry name" value="DUF7137"/>
</dbReference>
<dbReference type="eggNOG" id="ENOG502S1TN">
    <property type="taxonomic scope" value="Eukaryota"/>
</dbReference>
<organism evidence="6 7">
    <name type="scientific">Magnaporthiopsis poae (strain ATCC 64411 / 73-15)</name>
    <name type="common">Kentucky bluegrass fungus</name>
    <name type="synonym">Magnaporthe poae</name>
    <dbReference type="NCBI Taxonomy" id="644358"/>
    <lineage>
        <taxon>Eukaryota</taxon>
        <taxon>Fungi</taxon>
        <taxon>Dikarya</taxon>
        <taxon>Ascomycota</taxon>
        <taxon>Pezizomycotina</taxon>
        <taxon>Sordariomycetes</taxon>
        <taxon>Sordariomycetidae</taxon>
        <taxon>Magnaporthales</taxon>
        <taxon>Magnaporthaceae</taxon>
        <taxon>Magnaporthiopsis</taxon>
    </lineage>
</organism>
<feature type="chain" id="PRO_5009385750" description="DUF7137 domain-containing protein" evidence="3">
    <location>
        <begin position="24"/>
        <end position="265"/>
    </location>
</feature>
<dbReference type="OMA" id="WGWNYTN"/>
<reference evidence="5" key="2">
    <citation type="submission" date="2010-05" db="EMBL/GenBank/DDBJ databases">
        <title>The Genome Sequence of Magnaporthe poae strain ATCC 64411.</title>
        <authorList>
            <consortium name="The Broad Institute Genome Sequencing Platform"/>
            <consortium name="Broad Institute Genome Sequencing Center for Infectious Disease"/>
            <person name="Ma L.-J."/>
            <person name="Dead R."/>
            <person name="Young S."/>
            <person name="Zeng Q."/>
            <person name="Koehrsen M."/>
            <person name="Alvarado L."/>
            <person name="Berlin A."/>
            <person name="Chapman S.B."/>
            <person name="Chen Z."/>
            <person name="Freedman E."/>
            <person name="Gellesch M."/>
            <person name="Goldberg J."/>
            <person name="Griggs A."/>
            <person name="Gujja S."/>
            <person name="Heilman E.R."/>
            <person name="Heiman D."/>
            <person name="Hepburn T."/>
            <person name="Howarth C."/>
            <person name="Jen D."/>
            <person name="Larson L."/>
            <person name="Mehta T."/>
            <person name="Neiman D."/>
            <person name="Pearson M."/>
            <person name="Roberts A."/>
            <person name="Saif S."/>
            <person name="Shea T."/>
            <person name="Shenoy N."/>
            <person name="Sisk P."/>
            <person name="Stolte C."/>
            <person name="Sykes S."/>
            <person name="Walk T."/>
            <person name="White J."/>
            <person name="Yandava C."/>
            <person name="Haas B."/>
            <person name="Nusbaum C."/>
            <person name="Birren B."/>
        </authorList>
    </citation>
    <scope>NUCLEOTIDE SEQUENCE</scope>
    <source>
        <strain evidence="5">ATCC 64411</strain>
    </source>
</reference>
<keyword evidence="2" id="KW-1133">Transmembrane helix</keyword>
<dbReference type="VEuPathDB" id="FungiDB:MAPG_08016"/>
<evidence type="ECO:0000256" key="2">
    <source>
        <dbReference type="SAM" id="Phobius"/>
    </source>
</evidence>
<reference evidence="6" key="4">
    <citation type="journal article" date="2015" name="G3 (Bethesda)">
        <title>Genome sequences of three phytopathogenic species of the Magnaporthaceae family of fungi.</title>
        <authorList>
            <person name="Okagaki L.H."/>
            <person name="Nunes C.C."/>
            <person name="Sailsbery J."/>
            <person name="Clay B."/>
            <person name="Brown D."/>
            <person name="John T."/>
            <person name="Oh Y."/>
            <person name="Young N."/>
            <person name="Fitzgerald M."/>
            <person name="Haas B.J."/>
            <person name="Zeng Q."/>
            <person name="Young S."/>
            <person name="Adiconis X."/>
            <person name="Fan L."/>
            <person name="Levin J.Z."/>
            <person name="Mitchell T.K."/>
            <person name="Okubara P.A."/>
            <person name="Farman M.L."/>
            <person name="Kohn L.M."/>
            <person name="Birren B."/>
            <person name="Ma L.-J."/>
            <person name="Dean R.A."/>
        </authorList>
    </citation>
    <scope>NUCLEOTIDE SEQUENCE</scope>
    <source>
        <strain evidence="6">ATCC 64411 / 73-15</strain>
    </source>
</reference>
<reference evidence="6" key="5">
    <citation type="submission" date="2015-06" db="UniProtKB">
        <authorList>
            <consortium name="EnsemblFungi"/>
        </authorList>
    </citation>
    <scope>IDENTIFICATION</scope>
    <source>
        <strain evidence="6">ATCC 64411</strain>
    </source>
</reference>
<feature type="signal peptide" evidence="3">
    <location>
        <begin position="1"/>
        <end position="23"/>
    </location>
</feature>
<feature type="compositionally biased region" description="Polar residues" evidence="1">
    <location>
        <begin position="77"/>
        <end position="88"/>
    </location>
</feature>
<keyword evidence="2" id="KW-0812">Transmembrane</keyword>
<feature type="region of interest" description="Disordered" evidence="1">
    <location>
        <begin position="39"/>
        <end position="106"/>
    </location>
</feature>
<name>A0A0C4E685_MAGP6</name>
<evidence type="ECO:0000256" key="1">
    <source>
        <dbReference type="SAM" id="MobiDB-lite"/>
    </source>
</evidence>
<keyword evidence="7" id="KW-1185">Reference proteome</keyword>
<dbReference type="EMBL" id="GL876972">
    <property type="protein sequence ID" value="KLU89038.1"/>
    <property type="molecule type" value="Genomic_DNA"/>
</dbReference>
<evidence type="ECO:0000313" key="7">
    <source>
        <dbReference type="Proteomes" id="UP000011715"/>
    </source>
</evidence>
<proteinExistence type="predicted"/>
<keyword evidence="2" id="KW-0472">Membrane</keyword>
<evidence type="ECO:0000313" key="5">
    <source>
        <dbReference type="EMBL" id="KLU89038.1"/>
    </source>
</evidence>
<reference evidence="5" key="3">
    <citation type="submission" date="2011-03" db="EMBL/GenBank/DDBJ databases">
        <title>Annotation of Magnaporthe poae ATCC 64411.</title>
        <authorList>
            <person name="Ma L.-J."/>
            <person name="Dead R."/>
            <person name="Young S.K."/>
            <person name="Zeng Q."/>
            <person name="Gargeya S."/>
            <person name="Fitzgerald M."/>
            <person name="Haas B."/>
            <person name="Abouelleil A."/>
            <person name="Alvarado L."/>
            <person name="Arachchi H.M."/>
            <person name="Berlin A."/>
            <person name="Brown A."/>
            <person name="Chapman S.B."/>
            <person name="Chen Z."/>
            <person name="Dunbar C."/>
            <person name="Freedman E."/>
            <person name="Gearin G."/>
            <person name="Gellesch M."/>
            <person name="Goldberg J."/>
            <person name="Griggs A."/>
            <person name="Gujja S."/>
            <person name="Heiman D."/>
            <person name="Howarth C."/>
            <person name="Larson L."/>
            <person name="Lui A."/>
            <person name="MacDonald P.J.P."/>
            <person name="Mehta T."/>
            <person name="Montmayeur A."/>
            <person name="Murphy C."/>
            <person name="Neiman D."/>
            <person name="Pearson M."/>
            <person name="Priest M."/>
            <person name="Roberts A."/>
            <person name="Saif S."/>
            <person name="Shea T."/>
            <person name="Shenoy N."/>
            <person name="Sisk P."/>
            <person name="Stolte C."/>
            <person name="Sykes S."/>
            <person name="Yandava C."/>
            <person name="Wortman J."/>
            <person name="Nusbaum C."/>
            <person name="Birren B."/>
        </authorList>
    </citation>
    <scope>NUCLEOTIDE SEQUENCE</scope>
    <source>
        <strain evidence="5">ATCC 64411</strain>
    </source>
</reference>
<gene>
    <name evidence="5" type="ORF">MAPG_08016</name>
</gene>
<feature type="transmembrane region" description="Helical" evidence="2">
    <location>
        <begin position="241"/>
        <end position="264"/>
    </location>
</feature>
<evidence type="ECO:0000256" key="3">
    <source>
        <dbReference type="SAM" id="SignalP"/>
    </source>
</evidence>
<dbReference type="Proteomes" id="UP000011715">
    <property type="component" value="Unassembled WGS sequence"/>
</dbReference>
<evidence type="ECO:0000313" key="6">
    <source>
        <dbReference type="EnsemblFungi" id="MAPG_08016T0"/>
    </source>
</evidence>
<dbReference type="AlphaFoldDB" id="A0A0C4E685"/>
<dbReference type="EnsemblFungi" id="MAPG_08016T0">
    <property type="protein sequence ID" value="MAPG_08016T0"/>
    <property type="gene ID" value="MAPG_08016"/>
</dbReference>
<dbReference type="PANTHER" id="PTHR42028">
    <property type="entry name" value="CHROMOSOME 1, WHOLE GENOME SHOTGUN SEQUENCE"/>
    <property type="match status" value="1"/>
</dbReference>
<protein>
    <recommendedName>
        <fullName evidence="4">DUF7137 domain-containing protein</fullName>
    </recommendedName>
</protein>
<dbReference type="EMBL" id="ADBL01001932">
    <property type="status" value="NOT_ANNOTATED_CDS"/>
    <property type="molecule type" value="Genomic_DNA"/>
</dbReference>
<keyword evidence="3" id="KW-0732">Signal</keyword>
<sequence>MQPQRASLRLAAAFLSVCSLASAWPGWLPEANALVARQDSSAPAATPTPTKTSSGTDTGTGTATGTNQPLITPAPKGNSTTGGSNRNATRQEFDPRDPAGGVAMITPGPLDGTQLYKVGDFVTWAWNYTSLQASPTAIDVLVSCSAASRTWTLTQNMTFATRADYVWDTNDNHGSPYLVAEYTLLVHDSDTAMTDRPQAGYLAPYSGFKFGVYTGQEYVPMASGWKCVSCSGASSTMDKRALGVALTTSVMTVAAFTWFVAGAVF</sequence>
<feature type="compositionally biased region" description="Low complexity" evidence="1">
    <location>
        <begin position="40"/>
        <end position="66"/>
    </location>
</feature>